<proteinExistence type="predicted"/>
<evidence type="ECO:0000313" key="2">
    <source>
        <dbReference type="Proteomes" id="UP000037939"/>
    </source>
</evidence>
<accession>A0A0N0XKJ3</accession>
<comment type="caution">
    <text evidence="1">The sequence shown here is derived from an EMBL/GenBank/DDBJ whole genome shotgun (WGS) entry which is preliminary data.</text>
</comment>
<protein>
    <recommendedName>
        <fullName evidence="3">DUF3025 domain-containing protein</fullName>
    </recommendedName>
</protein>
<name>A0A0N0XKJ3_9NEIS</name>
<dbReference type="InterPro" id="IPR021390">
    <property type="entry name" value="DUF3025"/>
</dbReference>
<gene>
    <name evidence="1" type="ORF">WG78_04210</name>
</gene>
<evidence type="ECO:0008006" key="3">
    <source>
        <dbReference type="Google" id="ProtNLM"/>
    </source>
</evidence>
<dbReference type="Proteomes" id="UP000037939">
    <property type="component" value="Unassembled WGS sequence"/>
</dbReference>
<dbReference type="STRING" id="857265.WG78_04210"/>
<dbReference type="OrthoDB" id="5292474at2"/>
<keyword evidence="2" id="KW-1185">Reference proteome</keyword>
<dbReference type="EMBL" id="LAQT01000002">
    <property type="protein sequence ID" value="KPC54745.1"/>
    <property type="molecule type" value="Genomic_DNA"/>
</dbReference>
<reference evidence="1 2" key="1">
    <citation type="submission" date="2015-07" db="EMBL/GenBank/DDBJ databases">
        <title>Draft genome sequence of the Amantichitinum ursilacus IGB-41, a new chitin-degrading bacterium.</title>
        <authorList>
            <person name="Kirstahler P."/>
            <person name="Guenther M."/>
            <person name="Grumaz C."/>
            <person name="Rupp S."/>
            <person name="Zibek S."/>
            <person name="Sohn K."/>
        </authorList>
    </citation>
    <scope>NUCLEOTIDE SEQUENCE [LARGE SCALE GENOMIC DNA]</scope>
    <source>
        <strain evidence="1 2">IGB-41</strain>
    </source>
</reference>
<sequence>MPAWPHPQFAHPAFAPLRAVLASWATFPDLAQLSADVTARTERGLPVQFVPQDSLTRYYEAEVYELGRVATRAANWHDLFNALMWRTWPRSKAALNALHYTELQRNPDGPRGPQRDAATLFDECGLVIAYSDPDLLDALVGHQWHALFRDHANAWGTRISALCFGHATLESLLEPFAGLTAKCWPVQVEPAWFMRSPAQQIAELDQHIAAALAAGELQRPRQLPPLPYLGIPGWWPQQDEAFYADTQYFRPKRIIK</sequence>
<organism evidence="1 2">
    <name type="scientific">Amantichitinum ursilacus</name>
    <dbReference type="NCBI Taxonomy" id="857265"/>
    <lineage>
        <taxon>Bacteria</taxon>
        <taxon>Pseudomonadati</taxon>
        <taxon>Pseudomonadota</taxon>
        <taxon>Betaproteobacteria</taxon>
        <taxon>Neisseriales</taxon>
        <taxon>Chitinibacteraceae</taxon>
        <taxon>Amantichitinum</taxon>
    </lineage>
</organism>
<dbReference type="RefSeq" id="WP_053936520.1">
    <property type="nucleotide sequence ID" value="NZ_LAQT01000002.1"/>
</dbReference>
<evidence type="ECO:0000313" key="1">
    <source>
        <dbReference type="EMBL" id="KPC54745.1"/>
    </source>
</evidence>
<dbReference type="Pfam" id="PF11227">
    <property type="entry name" value="DUF3025"/>
    <property type="match status" value="1"/>
</dbReference>
<dbReference type="AlphaFoldDB" id="A0A0N0XKJ3"/>
<dbReference type="PATRIC" id="fig|857265.3.peg.862"/>